<protein>
    <recommendedName>
        <fullName evidence="4">Lipoprotein</fullName>
    </recommendedName>
</protein>
<evidence type="ECO:0000313" key="2">
    <source>
        <dbReference type="EMBL" id="SEH41002.1"/>
    </source>
</evidence>
<dbReference type="Proteomes" id="UP000198561">
    <property type="component" value="Unassembled WGS sequence"/>
</dbReference>
<organism evidence="2 3">
    <name type="scientific">Chryseobacterium culicis</name>
    <dbReference type="NCBI Taxonomy" id="680127"/>
    <lineage>
        <taxon>Bacteria</taxon>
        <taxon>Pseudomonadati</taxon>
        <taxon>Bacteroidota</taxon>
        <taxon>Flavobacteriia</taxon>
        <taxon>Flavobacteriales</taxon>
        <taxon>Weeksellaceae</taxon>
        <taxon>Chryseobacterium group</taxon>
        <taxon>Chryseobacterium</taxon>
    </lineage>
</organism>
<gene>
    <name evidence="2" type="ORF">SAMN05421593_3870</name>
</gene>
<feature type="chain" id="PRO_5011622357" description="Lipoprotein" evidence="1">
    <location>
        <begin position="22"/>
        <end position="134"/>
    </location>
</feature>
<accession>A0A1H6I3Z6</accession>
<evidence type="ECO:0000313" key="3">
    <source>
        <dbReference type="Proteomes" id="UP000198561"/>
    </source>
</evidence>
<sequence>MKHLFLAVLMAASLVSCSSNDDTTTPQQNNPIQTVYFHPPQWIQGSWKISNTSTTYFKFTNDDFILVTPYTSYKAILEQTAATGQPAKVVEQISDYYYEFTITAGASSGQYKFKKISDTKIQWVGSTPFFLDKE</sequence>
<feature type="signal peptide" evidence="1">
    <location>
        <begin position="1"/>
        <end position="21"/>
    </location>
</feature>
<reference evidence="2 3" key="1">
    <citation type="submission" date="2016-10" db="EMBL/GenBank/DDBJ databases">
        <authorList>
            <person name="de Groot N.N."/>
        </authorList>
    </citation>
    <scope>NUCLEOTIDE SEQUENCE [LARGE SCALE GENOMIC DNA]</scope>
    <source>
        <strain evidence="2 3">DSM 23031</strain>
    </source>
</reference>
<dbReference type="PROSITE" id="PS51257">
    <property type="entry name" value="PROKAR_LIPOPROTEIN"/>
    <property type="match status" value="1"/>
</dbReference>
<evidence type="ECO:0000256" key="1">
    <source>
        <dbReference type="SAM" id="SignalP"/>
    </source>
</evidence>
<dbReference type="AlphaFoldDB" id="A0A1H6I3Z6"/>
<dbReference type="RefSeq" id="WP_089694693.1">
    <property type="nucleotide sequence ID" value="NZ_FNWQ01000005.1"/>
</dbReference>
<name>A0A1H6I3Z6_CHRCI</name>
<proteinExistence type="predicted"/>
<dbReference type="STRING" id="680127.SAMN05421593_3870"/>
<dbReference type="OrthoDB" id="1151192at2"/>
<keyword evidence="1" id="KW-0732">Signal</keyword>
<dbReference type="EMBL" id="FNWQ01000005">
    <property type="protein sequence ID" value="SEH41002.1"/>
    <property type="molecule type" value="Genomic_DNA"/>
</dbReference>
<evidence type="ECO:0008006" key="4">
    <source>
        <dbReference type="Google" id="ProtNLM"/>
    </source>
</evidence>